<dbReference type="PANTHER" id="PTHR14239:SF10">
    <property type="entry name" value="REDUCTASE"/>
    <property type="match status" value="1"/>
</dbReference>
<organism evidence="4 5">
    <name type="scientific">Demequina litorisediminis</name>
    <dbReference type="NCBI Taxonomy" id="1849022"/>
    <lineage>
        <taxon>Bacteria</taxon>
        <taxon>Bacillati</taxon>
        <taxon>Actinomycetota</taxon>
        <taxon>Actinomycetes</taxon>
        <taxon>Micrococcales</taxon>
        <taxon>Demequinaceae</taxon>
        <taxon>Demequina</taxon>
    </lineage>
</organism>
<dbReference type="Proteomes" id="UP001157125">
    <property type="component" value="Unassembled WGS sequence"/>
</dbReference>
<dbReference type="InterPro" id="IPR028939">
    <property type="entry name" value="P5C_Rdtase_cat_N"/>
</dbReference>
<proteinExistence type="predicted"/>
<evidence type="ECO:0000259" key="3">
    <source>
        <dbReference type="Pfam" id="PF03807"/>
    </source>
</evidence>
<feature type="region of interest" description="Disordered" evidence="2">
    <location>
        <begin position="186"/>
        <end position="221"/>
    </location>
</feature>
<evidence type="ECO:0000256" key="2">
    <source>
        <dbReference type="SAM" id="MobiDB-lite"/>
    </source>
</evidence>
<evidence type="ECO:0000256" key="1">
    <source>
        <dbReference type="ARBA" id="ARBA00023002"/>
    </source>
</evidence>
<reference evidence="5" key="1">
    <citation type="journal article" date="2019" name="Int. J. Syst. Evol. Microbiol.">
        <title>The Global Catalogue of Microorganisms (GCM) 10K type strain sequencing project: providing services to taxonomists for standard genome sequencing and annotation.</title>
        <authorList>
            <consortium name="The Broad Institute Genomics Platform"/>
            <consortium name="The Broad Institute Genome Sequencing Center for Infectious Disease"/>
            <person name="Wu L."/>
            <person name="Ma J."/>
        </authorList>
    </citation>
    <scope>NUCLEOTIDE SEQUENCE [LARGE SCALE GENOMIC DNA]</scope>
    <source>
        <strain evidence="5">NBRC 112299</strain>
    </source>
</reference>
<dbReference type="InterPro" id="IPR051267">
    <property type="entry name" value="STEAP_metalloreductase"/>
</dbReference>
<gene>
    <name evidence="4" type="ORF">GCM10025876_07220</name>
</gene>
<comment type="caution">
    <text evidence="4">The sequence shown here is derived from an EMBL/GenBank/DDBJ whole genome shotgun (WGS) entry which is preliminary data.</text>
</comment>
<evidence type="ECO:0000313" key="4">
    <source>
        <dbReference type="EMBL" id="GMA34518.1"/>
    </source>
</evidence>
<dbReference type="RefSeq" id="WP_348523419.1">
    <property type="nucleotide sequence ID" value="NZ_BSUN01000001.1"/>
</dbReference>
<accession>A0ABQ6ICR2</accession>
<feature type="domain" description="Pyrroline-5-carboxylate reductase catalytic N-terminal" evidence="3">
    <location>
        <begin position="4"/>
        <end position="92"/>
    </location>
</feature>
<dbReference type="EMBL" id="BSUN01000001">
    <property type="protein sequence ID" value="GMA34518.1"/>
    <property type="molecule type" value="Genomic_DNA"/>
</dbReference>
<dbReference type="Pfam" id="PF03807">
    <property type="entry name" value="F420_oxidored"/>
    <property type="match status" value="1"/>
</dbReference>
<sequence>MTTLGIIGAGNIGVNVAKAAIAAGHRVVIANSRGPETLGDVIAELGPAHARAATVEQAAAAGDIVLVAIPLSAIDDLPTEPLRGTIVLDANNYYPGRDGRIASLDSNVSTTSQLLQKHLPQSHVVKAFNHINAKDIPAHATPAGTPDRRALAVFGDDPSSKHVAAAFINSVGYDVVDLGRLKDNLAPGARHPRIWPTHDRRRTARHRRPHHSRQAAVARRP</sequence>
<name>A0ABQ6ICR2_9MICO</name>
<keyword evidence="1" id="KW-0560">Oxidoreductase</keyword>
<dbReference type="SUPFAM" id="SSF51735">
    <property type="entry name" value="NAD(P)-binding Rossmann-fold domains"/>
    <property type="match status" value="1"/>
</dbReference>
<dbReference type="InterPro" id="IPR036291">
    <property type="entry name" value="NAD(P)-bd_dom_sf"/>
</dbReference>
<feature type="compositionally biased region" description="Basic residues" evidence="2">
    <location>
        <begin position="199"/>
        <end position="221"/>
    </location>
</feature>
<dbReference type="Gene3D" id="3.40.50.720">
    <property type="entry name" value="NAD(P)-binding Rossmann-like Domain"/>
    <property type="match status" value="1"/>
</dbReference>
<evidence type="ECO:0000313" key="5">
    <source>
        <dbReference type="Proteomes" id="UP001157125"/>
    </source>
</evidence>
<protein>
    <submittedName>
        <fullName evidence="4">NADP oxidoreductase</fullName>
    </submittedName>
</protein>
<keyword evidence="5" id="KW-1185">Reference proteome</keyword>
<dbReference type="PANTHER" id="PTHR14239">
    <property type="entry name" value="DUDULIN-RELATED"/>
    <property type="match status" value="1"/>
</dbReference>